<dbReference type="Gene3D" id="1.10.287.80">
    <property type="entry name" value="ATP synthase, gamma subunit, helix hairpin domain"/>
    <property type="match status" value="1"/>
</dbReference>
<evidence type="ECO:0000256" key="6">
    <source>
        <dbReference type="ARBA" id="ARBA00023065"/>
    </source>
</evidence>
<dbReference type="Pfam" id="PF00231">
    <property type="entry name" value="ATP-synt"/>
    <property type="match status" value="1"/>
</dbReference>
<dbReference type="SUPFAM" id="SSF52943">
    <property type="entry name" value="ATP synthase (F1-ATPase), gamma subunit"/>
    <property type="match status" value="1"/>
</dbReference>
<protein>
    <submittedName>
        <fullName evidence="10">ATP synthase F1 subunit gamma</fullName>
    </submittedName>
</protein>
<gene>
    <name evidence="10" type="primary">atpG</name>
    <name evidence="10" type="ORF">DGQ38_10580</name>
</gene>
<comment type="similarity">
    <text evidence="3">Belongs to the ATPase gamma chain family.</text>
</comment>
<evidence type="ECO:0000256" key="4">
    <source>
        <dbReference type="ARBA" id="ARBA00022448"/>
    </source>
</evidence>
<dbReference type="InterPro" id="IPR000131">
    <property type="entry name" value="ATP_synth_F1_gsu"/>
</dbReference>
<dbReference type="EMBL" id="DPMF01000246">
    <property type="protein sequence ID" value="HCV81481.1"/>
    <property type="molecule type" value="Genomic_DNA"/>
</dbReference>
<evidence type="ECO:0000313" key="11">
    <source>
        <dbReference type="Proteomes" id="UP000264330"/>
    </source>
</evidence>
<evidence type="ECO:0000256" key="1">
    <source>
        <dbReference type="ARBA" id="ARBA00003456"/>
    </source>
</evidence>
<comment type="caution">
    <text evidence="10">The sequence shown here is derived from an EMBL/GenBank/DDBJ whole genome shotgun (WGS) entry which is preliminary data.</text>
</comment>
<reference evidence="10 11" key="1">
    <citation type="journal article" date="2018" name="Nat. Biotechnol.">
        <title>A standardized bacterial taxonomy based on genome phylogeny substantially revises the tree of life.</title>
        <authorList>
            <person name="Parks D.H."/>
            <person name="Chuvochina M."/>
            <person name="Waite D.W."/>
            <person name="Rinke C."/>
            <person name="Skarshewski A."/>
            <person name="Chaumeil P.A."/>
            <person name="Hugenholtz P."/>
        </authorList>
    </citation>
    <scope>NUCLEOTIDE SEQUENCE [LARGE SCALE GENOMIC DNA]</scope>
    <source>
        <strain evidence="10">UBA9359</strain>
    </source>
</reference>
<keyword evidence="6" id="KW-0406">Ion transport</keyword>
<comment type="subcellular location">
    <subcellularLocation>
        <location evidence="2">Membrane</location>
        <topology evidence="2">Peripheral membrane protein</topology>
    </subcellularLocation>
</comment>
<feature type="non-terminal residue" evidence="10">
    <location>
        <position position="218"/>
    </location>
</feature>
<dbReference type="NCBIfam" id="TIGR01146">
    <property type="entry name" value="ATPsyn_F1gamma"/>
    <property type="match status" value="1"/>
</dbReference>
<sequence>MANLKELRSRITSVSSTMQITSAMKMVSAAKLSKAQDAIESMRPYSQKLSQLLQDLSATLDDDTSSKYAEQREVQKVLVVAISSNRGLAGAFNANIIKGVKNAVAKEYSNKDVHLYSIGKKANDILKRSFKVYKTNTEIFEDLSFENVSVIAEDLMEQFLEGNYDKIVLVYNHFKNAATQAVLTEQFLPIPKFETEEEKQLDYIFEPSKLEIVKDLIP</sequence>
<organism evidence="10 11">
    <name type="scientific">Zunongwangia profunda</name>
    <dbReference type="NCBI Taxonomy" id="398743"/>
    <lineage>
        <taxon>Bacteria</taxon>
        <taxon>Pseudomonadati</taxon>
        <taxon>Bacteroidota</taxon>
        <taxon>Flavobacteriia</taxon>
        <taxon>Flavobacteriales</taxon>
        <taxon>Flavobacteriaceae</taxon>
        <taxon>Zunongwangia</taxon>
    </lineage>
</organism>
<name>A0A3D5J036_9FLAO</name>
<evidence type="ECO:0000256" key="9">
    <source>
        <dbReference type="ARBA" id="ARBA00023310"/>
    </source>
</evidence>
<accession>A0A3D5J036</accession>
<dbReference type="CDD" id="cd12151">
    <property type="entry name" value="F1-ATPase_gamma"/>
    <property type="match status" value="1"/>
</dbReference>
<evidence type="ECO:0000256" key="7">
    <source>
        <dbReference type="ARBA" id="ARBA00023136"/>
    </source>
</evidence>
<evidence type="ECO:0000256" key="3">
    <source>
        <dbReference type="ARBA" id="ARBA00007681"/>
    </source>
</evidence>
<dbReference type="GO" id="GO:0045259">
    <property type="term" value="C:proton-transporting ATP synthase complex"/>
    <property type="evidence" value="ECO:0007669"/>
    <property type="project" value="UniProtKB-KW"/>
</dbReference>
<dbReference type="PRINTS" id="PR00126">
    <property type="entry name" value="ATPASEGAMMA"/>
</dbReference>
<evidence type="ECO:0000313" key="10">
    <source>
        <dbReference type="EMBL" id="HCV81481.1"/>
    </source>
</evidence>
<dbReference type="PANTHER" id="PTHR11693:SF22">
    <property type="entry name" value="ATP SYNTHASE SUBUNIT GAMMA, MITOCHONDRIAL"/>
    <property type="match status" value="1"/>
</dbReference>
<dbReference type="Proteomes" id="UP000264330">
    <property type="component" value="Unassembled WGS sequence"/>
</dbReference>
<evidence type="ECO:0000256" key="5">
    <source>
        <dbReference type="ARBA" id="ARBA00022781"/>
    </source>
</evidence>
<dbReference type="GO" id="GO:0046933">
    <property type="term" value="F:proton-transporting ATP synthase activity, rotational mechanism"/>
    <property type="evidence" value="ECO:0007669"/>
    <property type="project" value="InterPro"/>
</dbReference>
<keyword evidence="9" id="KW-0066">ATP synthesis</keyword>
<evidence type="ECO:0000256" key="2">
    <source>
        <dbReference type="ARBA" id="ARBA00004170"/>
    </source>
</evidence>
<dbReference type="PANTHER" id="PTHR11693">
    <property type="entry name" value="ATP SYNTHASE GAMMA CHAIN"/>
    <property type="match status" value="1"/>
</dbReference>
<evidence type="ECO:0000256" key="8">
    <source>
        <dbReference type="ARBA" id="ARBA00023196"/>
    </source>
</evidence>
<keyword evidence="4" id="KW-0813">Transport</keyword>
<keyword evidence="7" id="KW-0472">Membrane</keyword>
<keyword evidence="5" id="KW-0375">Hydrogen ion transport</keyword>
<comment type="function">
    <text evidence="1">Produces ATP from ADP in the presence of a proton gradient across the membrane. The gamma chain is believed to be important in regulating ATPase activity and the flow of protons through the CF(0) complex.</text>
</comment>
<proteinExistence type="inferred from homology"/>
<dbReference type="Gene3D" id="3.40.1380.10">
    <property type="match status" value="1"/>
</dbReference>
<keyword evidence="8" id="KW-0139">CF(1)</keyword>
<dbReference type="AlphaFoldDB" id="A0A3D5J036"/>
<dbReference type="InterPro" id="IPR035968">
    <property type="entry name" value="ATP_synth_F1_ATPase_gsu"/>
</dbReference>